<dbReference type="EMBL" id="CAJNOL010000003">
    <property type="protein sequence ID" value="CAF0727851.1"/>
    <property type="molecule type" value="Genomic_DNA"/>
</dbReference>
<keyword evidence="6" id="KW-0479">Metal-binding</keyword>
<dbReference type="SUPFAM" id="SSF52113">
    <property type="entry name" value="BRCT domain"/>
    <property type="match status" value="2"/>
</dbReference>
<dbReference type="InterPro" id="IPR036420">
    <property type="entry name" value="BRCT_dom_sf"/>
</dbReference>
<dbReference type="AlphaFoldDB" id="A0A813NRE3"/>
<evidence type="ECO:0000313" key="11">
    <source>
        <dbReference type="EMBL" id="CAF0742019.1"/>
    </source>
</evidence>
<dbReference type="Pfam" id="PF00533">
    <property type="entry name" value="BRCT"/>
    <property type="match status" value="1"/>
</dbReference>
<dbReference type="Proteomes" id="UP000663870">
    <property type="component" value="Unassembled WGS sequence"/>
</dbReference>
<feature type="domain" description="C2H2-type" evidence="8">
    <location>
        <begin position="237"/>
        <end position="265"/>
    </location>
</feature>
<keyword evidence="4" id="KW-0234">DNA repair</keyword>
<dbReference type="GO" id="GO:0004842">
    <property type="term" value="F:ubiquitin-protein transferase activity"/>
    <property type="evidence" value="ECO:0007669"/>
    <property type="project" value="TreeGrafter"/>
</dbReference>
<accession>A0A813NRE3</accession>
<keyword evidence="6" id="KW-0862">Zinc</keyword>
<keyword evidence="5" id="KW-0539">Nucleus</keyword>
<dbReference type="Proteomes" id="UP000663874">
    <property type="component" value="Unassembled WGS sequence"/>
</dbReference>
<evidence type="ECO:0000256" key="2">
    <source>
        <dbReference type="ARBA" id="ARBA00022737"/>
    </source>
</evidence>
<dbReference type="EMBL" id="CAJOAX010003325">
    <property type="protein sequence ID" value="CAF3847968.1"/>
    <property type="molecule type" value="Genomic_DNA"/>
</dbReference>
<dbReference type="Gene3D" id="3.40.50.10190">
    <property type="entry name" value="BRCT domain"/>
    <property type="match status" value="2"/>
</dbReference>
<proteinExistence type="predicted"/>
<evidence type="ECO:0000313" key="14">
    <source>
        <dbReference type="EMBL" id="CAF3847968.1"/>
    </source>
</evidence>
<dbReference type="GO" id="GO:0000724">
    <property type="term" value="P:double-strand break repair via homologous recombination"/>
    <property type="evidence" value="ECO:0007669"/>
    <property type="project" value="TreeGrafter"/>
</dbReference>
<evidence type="ECO:0000313" key="16">
    <source>
        <dbReference type="Proteomes" id="UP000663882"/>
    </source>
</evidence>
<dbReference type="InterPro" id="IPR001357">
    <property type="entry name" value="BRCT_dom"/>
</dbReference>
<keyword evidence="2" id="KW-0677">Repeat</keyword>
<dbReference type="SMART" id="SM00355">
    <property type="entry name" value="ZnF_C2H2"/>
    <property type="match status" value="2"/>
</dbReference>
<dbReference type="PROSITE" id="PS00028">
    <property type="entry name" value="ZINC_FINGER_C2H2_1"/>
    <property type="match status" value="1"/>
</dbReference>
<dbReference type="EMBL" id="CAJNOO010000014">
    <property type="protein sequence ID" value="CAF0742019.1"/>
    <property type="molecule type" value="Genomic_DNA"/>
</dbReference>
<comment type="subcellular location">
    <subcellularLocation>
        <location evidence="1">Nucleus</location>
    </subcellularLocation>
</comment>
<dbReference type="InterPro" id="IPR031099">
    <property type="entry name" value="BRCA1-associated"/>
</dbReference>
<evidence type="ECO:0000256" key="7">
    <source>
        <dbReference type="SAM" id="MobiDB-lite"/>
    </source>
</evidence>
<keyword evidence="6" id="KW-0863">Zinc-finger</keyword>
<feature type="compositionally biased region" description="Polar residues" evidence="7">
    <location>
        <begin position="29"/>
        <end position="50"/>
    </location>
</feature>
<evidence type="ECO:0000259" key="9">
    <source>
        <dbReference type="PROSITE" id="PS50172"/>
    </source>
</evidence>
<keyword evidence="15" id="KW-1185">Reference proteome</keyword>
<dbReference type="GO" id="GO:0031436">
    <property type="term" value="C:BRCA1-BARD1 complex"/>
    <property type="evidence" value="ECO:0007669"/>
    <property type="project" value="TreeGrafter"/>
</dbReference>
<gene>
    <name evidence="13" type="ORF">FNK824_LOCUS9111</name>
    <name evidence="10" type="ORF">JXQ802_LOCUS270</name>
    <name evidence="14" type="ORF">OTI717_LOCUS20994</name>
    <name evidence="11" type="ORF">RFH988_LOCUS796</name>
    <name evidence="12" type="ORF">SEV965_LOCUS968</name>
</gene>
<dbReference type="InterPro" id="IPR013087">
    <property type="entry name" value="Znf_C2H2_type"/>
</dbReference>
<evidence type="ECO:0000256" key="1">
    <source>
        <dbReference type="ARBA" id="ARBA00004123"/>
    </source>
</evidence>
<evidence type="ECO:0000313" key="12">
    <source>
        <dbReference type="EMBL" id="CAF0807856.1"/>
    </source>
</evidence>
<sequence>MATVRSRKSHSSCTHICSKCRSRDTENISLDASHSSIPMTDGNPTRTSYENTPSPSSNASTSTIEQSSKSGHRILSSTLKNDLSNMSNKRRSRCDKLFHYTQMINRQYMITMTKILFQMQKEVYKLKRRTHRVEQLVIKQAKHVQPIIRIPRLTKAQLSTICINNNNNEDILQDTVAISDDNNNNIKIIENTKSNTTKSIKRLKYKHKHTKNSLILSKKSRPTIWINNRQKPIHPNKYCSFCRYEFSKRSNFLMHVRNIHKGILPPIINEQDQSLLEMNEENIEKNFNGPIDNSSCETINDQTVVIFDDKIESSPVIDDQWDISESRLRPRSGAKTIHEPSIHAKVKCDICNKFYRANYMKIHKRRAHPDQEMLSLSSSEINNNFDHCDSVSDKPTEQCDLLNENPTPISGLDVPDANTPAAITIAEMDTDDVPIRFCADSNQSIVLAVTCLESYQLDLVEQFLEKFSSHACQTTSIDSRTTHLITNDDKHSLRSPLSMKLIEAIAHHCFCVSYRWIIDCLKYDRIIDETPYEIEGDDTDVQPHGGPRRSRLIQSRHSLFHDICFMIKCTENPDIRMTNERLEDLITTCGGQIITCVTQRLLDKYQIIVLCDMLYVSERRHNYDQCRSLGIQFVSSDWVLESILEYRQKPFSLFEEVPL</sequence>
<keyword evidence="3" id="KW-0227">DNA damage</keyword>
<dbReference type="OrthoDB" id="6105938at2759"/>
<dbReference type="Proteomes" id="UP000663823">
    <property type="component" value="Unassembled WGS sequence"/>
</dbReference>
<dbReference type="PROSITE" id="PS50172">
    <property type="entry name" value="BRCT"/>
    <property type="match status" value="2"/>
</dbReference>
<dbReference type="Proteomes" id="UP000663882">
    <property type="component" value="Unassembled WGS sequence"/>
</dbReference>
<dbReference type="Proteomes" id="UP000663889">
    <property type="component" value="Unassembled WGS sequence"/>
</dbReference>
<evidence type="ECO:0000256" key="3">
    <source>
        <dbReference type="ARBA" id="ARBA00022763"/>
    </source>
</evidence>
<dbReference type="PROSITE" id="PS50157">
    <property type="entry name" value="ZINC_FINGER_C2H2_2"/>
    <property type="match status" value="1"/>
</dbReference>
<feature type="region of interest" description="Disordered" evidence="7">
    <location>
        <begin position="29"/>
        <end position="73"/>
    </location>
</feature>
<dbReference type="EMBL" id="CAJNOU010000017">
    <property type="protein sequence ID" value="CAF0807856.1"/>
    <property type="molecule type" value="Genomic_DNA"/>
</dbReference>
<dbReference type="PANTHER" id="PTHR13763:SF0">
    <property type="entry name" value="BREAST CANCER TYPE 1 SUSCEPTIBILITY PROTEIN"/>
    <property type="match status" value="1"/>
</dbReference>
<comment type="caution">
    <text evidence="11">The sequence shown here is derived from an EMBL/GenBank/DDBJ whole genome shotgun (WGS) entry which is preliminary data.</text>
</comment>
<organism evidence="11 16">
    <name type="scientific">Rotaria sordida</name>
    <dbReference type="NCBI Taxonomy" id="392033"/>
    <lineage>
        <taxon>Eukaryota</taxon>
        <taxon>Metazoa</taxon>
        <taxon>Spiralia</taxon>
        <taxon>Gnathifera</taxon>
        <taxon>Rotifera</taxon>
        <taxon>Eurotatoria</taxon>
        <taxon>Bdelloidea</taxon>
        <taxon>Philodinida</taxon>
        <taxon>Philodinidae</taxon>
        <taxon>Rotaria</taxon>
    </lineage>
</organism>
<evidence type="ECO:0000256" key="5">
    <source>
        <dbReference type="ARBA" id="ARBA00023242"/>
    </source>
</evidence>
<dbReference type="PANTHER" id="PTHR13763">
    <property type="entry name" value="BREAST CANCER TYPE 1 SUSCEPTIBILITY PROTEIN BRCA1"/>
    <property type="match status" value="1"/>
</dbReference>
<feature type="domain" description="BRCT" evidence="9">
    <location>
        <begin position="441"/>
        <end position="534"/>
    </location>
</feature>
<dbReference type="SMART" id="SM00292">
    <property type="entry name" value="BRCT"/>
    <property type="match status" value="2"/>
</dbReference>
<evidence type="ECO:0000256" key="6">
    <source>
        <dbReference type="PROSITE-ProRule" id="PRU00042"/>
    </source>
</evidence>
<evidence type="ECO:0000259" key="8">
    <source>
        <dbReference type="PROSITE" id="PS50157"/>
    </source>
</evidence>
<dbReference type="GO" id="GO:0045944">
    <property type="term" value="P:positive regulation of transcription by RNA polymerase II"/>
    <property type="evidence" value="ECO:0007669"/>
    <property type="project" value="TreeGrafter"/>
</dbReference>
<feature type="compositionally biased region" description="Polar residues" evidence="7">
    <location>
        <begin position="64"/>
        <end position="73"/>
    </location>
</feature>
<feature type="compositionally biased region" description="Low complexity" evidence="7">
    <location>
        <begin position="51"/>
        <end position="63"/>
    </location>
</feature>
<evidence type="ECO:0000313" key="15">
    <source>
        <dbReference type="Proteomes" id="UP000663870"/>
    </source>
</evidence>
<feature type="domain" description="BRCT" evidence="9">
    <location>
        <begin position="555"/>
        <end position="656"/>
    </location>
</feature>
<dbReference type="GO" id="GO:0008270">
    <property type="term" value="F:zinc ion binding"/>
    <property type="evidence" value="ECO:0007669"/>
    <property type="project" value="UniProtKB-KW"/>
</dbReference>
<evidence type="ECO:0000313" key="10">
    <source>
        <dbReference type="EMBL" id="CAF0727851.1"/>
    </source>
</evidence>
<evidence type="ECO:0000256" key="4">
    <source>
        <dbReference type="ARBA" id="ARBA00023204"/>
    </source>
</evidence>
<protein>
    <submittedName>
        <fullName evidence="11">Uncharacterized protein</fullName>
    </submittedName>
</protein>
<reference evidence="11" key="1">
    <citation type="submission" date="2021-02" db="EMBL/GenBank/DDBJ databases">
        <authorList>
            <person name="Nowell W R."/>
        </authorList>
    </citation>
    <scope>NUCLEOTIDE SEQUENCE</scope>
</reference>
<dbReference type="Pfam" id="PF16589">
    <property type="entry name" value="BRCT_2"/>
    <property type="match status" value="1"/>
</dbReference>
<dbReference type="GO" id="GO:0070531">
    <property type="term" value="C:BRCA1-A complex"/>
    <property type="evidence" value="ECO:0007669"/>
    <property type="project" value="TreeGrafter"/>
</dbReference>
<name>A0A813NRE3_9BILA</name>
<evidence type="ECO:0000313" key="13">
    <source>
        <dbReference type="EMBL" id="CAF3700215.1"/>
    </source>
</evidence>
<dbReference type="EMBL" id="CAJOBE010000934">
    <property type="protein sequence ID" value="CAF3700215.1"/>
    <property type="molecule type" value="Genomic_DNA"/>
</dbReference>